<reference evidence="1 2" key="1">
    <citation type="submission" date="2020-04" db="EMBL/GenBank/DDBJ databases">
        <authorList>
            <person name="Alioto T."/>
            <person name="Alioto T."/>
            <person name="Gomez Garrido J."/>
        </authorList>
    </citation>
    <scope>NUCLEOTIDE SEQUENCE [LARGE SCALE GENOMIC DNA]</scope>
</reference>
<dbReference type="Proteomes" id="UP000494165">
    <property type="component" value="Unassembled WGS sequence"/>
</dbReference>
<comment type="caution">
    <text evidence="1">The sequence shown here is derived from an EMBL/GenBank/DDBJ whole genome shotgun (WGS) entry which is preliminary data.</text>
</comment>
<protein>
    <submittedName>
        <fullName evidence="1">Uncharacterized protein</fullName>
    </submittedName>
</protein>
<keyword evidence="2" id="KW-1185">Reference proteome</keyword>
<evidence type="ECO:0000313" key="2">
    <source>
        <dbReference type="Proteomes" id="UP000494165"/>
    </source>
</evidence>
<sequence length="165" mass="18923">MFSCCFHGLLKETDNERECGSTSWAIWIHVRGYLSIVTNVRPIKRESFEKRAKSFSLKNVENDLFKMRMMYAYINQQAASSKSGHTIQYGRSFSDANCTHAMNPETALCHRACRGNSFGPAQIVRGMIVSMFPHQQTRMRRVISWKVSKAARGHRTAKNINLPVY</sequence>
<name>A0A8S1CJ26_9INSE</name>
<dbReference type="AlphaFoldDB" id="A0A8S1CJ26"/>
<accession>A0A8S1CJ26</accession>
<evidence type="ECO:0000313" key="1">
    <source>
        <dbReference type="EMBL" id="CAB3369431.1"/>
    </source>
</evidence>
<proteinExistence type="predicted"/>
<dbReference type="EMBL" id="CADEPI010000045">
    <property type="protein sequence ID" value="CAB3369431.1"/>
    <property type="molecule type" value="Genomic_DNA"/>
</dbReference>
<gene>
    <name evidence="1" type="ORF">CLODIP_2_CD12328</name>
</gene>
<organism evidence="1 2">
    <name type="scientific">Cloeon dipterum</name>
    <dbReference type="NCBI Taxonomy" id="197152"/>
    <lineage>
        <taxon>Eukaryota</taxon>
        <taxon>Metazoa</taxon>
        <taxon>Ecdysozoa</taxon>
        <taxon>Arthropoda</taxon>
        <taxon>Hexapoda</taxon>
        <taxon>Insecta</taxon>
        <taxon>Pterygota</taxon>
        <taxon>Palaeoptera</taxon>
        <taxon>Ephemeroptera</taxon>
        <taxon>Pisciforma</taxon>
        <taxon>Baetidae</taxon>
        <taxon>Cloeon</taxon>
    </lineage>
</organism>